<proteinExistence type="predicted"/>
<dbReference type="Proteomes" id="UP000634136">
    <property type="component" value="Unassembled WGS sequence"/>
</dbReference>
<evidence type="ECO:0000256" key="1">
    <source>
        <dbReference type="SAM" id="MobiDB-lite"/>
    </source>
</evidence>
<accession>A0A834X7N7</accession>
<reference evidence="2" key="1">
    <citation type="submission" date="2020-09" db="EMBL/GenBank/DDBJ databases">
        <title>Genome-Enabled Discovery of Anthraquinone Biosynthesis in Senna tora.</title>
        <authorList>
            <person name="Kang S.-H."/>
            <person name="Pandey R.P."/>
            <person name="Lee C.-M."/>
            <person name="Sim J.-S."/>
            <person name="Jeong J.-T."/>
            <person name="Choi B.-S."/>
            <person name="Jung M."/>
            <person name="Ginzburg D."/>
            <person name="Zhao K."/>
            <person name="Won S.Y."/>
            <person name="Oh T.-J."/>
            <person name="Yu Y."/>
            <person name="Kim N.-H."/>
            <person name="Lee O.R."/>
            <person name="Lee T.-H."/>
            <person name="Bashyal P."/>
            <person name="Kim T.-S."/>
            <person name="Lee W.-H."/>
            <person name="Kawkins C."/>
            <person name="Kim C.-K."/>
            <person name="Kim J.S."/>
            <person name="Ahn B.O."/>
            <person name="Rhee S.Y."/>
            <person name="Sohng J.K."/>
        </authorList>
    </citation>
    <scope>NUCLEOTIDE SEQUENCE</scope>
    <source>
        <tissue evidence="2">Leaf</tissue>
    </source>
</reference>
<gene>
    <name evidence="2" type="ORF">G2W53_008338</name>
</gene>
<feature type="compositionally biased region" description="Polar residues" evidence="1">
    <location>
        <begin position="1"/>
        <end position="22"/>
    </location>
</feature>
<keyword evidence="3" id="KW-1185">Reference proteome</keyword>
<feature type="region of interest" description="Disordered" evidence="1">
    <location>
        <begin position="1"/>
        <end position="29"/>
    </location>
</feature>
<dbReference type="EMBL" id="JAAIUW010000003">
    <property type="protein sequence ID" value="KAF7839856.1"/>
    <property type="molecule type" value="Genomic_DNA"/>
</dbReference>
<comment type="caution">
    <text evidence="2">The sequence shown here is derived from an EMBL/GenBank/DDBJ whole genome shotgun (WGS) entry which is preliminary data.</text>
</comment>
<evidence type="ECO:0000313" key="2">
    <source>
        <dbReference type="EMBL" id="KAF7839856.1"/>
    </source>
</evidence>
<protein>
    <submittedName>
        <fullName evidence="2">Uncharacterized protein</fullName>
    </submittedName>
</protein>
<organism evidence="2 3">
    <name type="scientific">Senna tora</name>
    <dbReference type="NCBI Taxonomy" id="362788"/>
    <lineage>
        <taxon>Eukaryota</taxon>
        <taxon>Viridiplantae</taxon>
        <taxon>Streptophyta</taxon>
        <taxon>Embryophyta</taxon>
        <taxon>Tracheophyta</taxon>
        <taxon>Spermatophyta</taxon>
        <taxon>Magnoliopsida</taxon>
        <taxon>eudicotyledons</taxon>
        <taxon>Gunneridae</taxon>
        <taxon>Pentapetalae</taxon>
        <taxon>rosids</taxon>
        <taxon>fabids</taxon>
        <taxon>Fabales</taxon>
        <taxon>Fabaceae</taxon>
        <taxon>Caesalpinioideae</taxon>
        <taxon>Cassia clade</taxon>
        <taxon>Senna</taxon>
    </lineage>
</organism>
<dbReference type="AlphaFoldDB" id="A0A834X7N7"/>
<name>A0A834X7N7_9FABA</name>
<evidence type="ECO:0000313" key="3">
    <source>
        <dbReference type="Proteomes" id="UP000634136"/>
    </source>
</evidence>
<sequence length="70" mass="7750">MALSRQSYSHPANRYTAHQPNLNEDGKRLSYSKGGVCTTHYSSTGESRGAFRGVIKGWSANRGHEDSCLY</sequence>